<name>A0A0B7BYD8_9EUPU</name>
<dbReference type="EMBL" id="HACG01050340">
    <property type="protein sequence ID" value="CEK97205.1"/>
    <property type="molecule type" value="Transcribed_RNA"/>
</dbReference>
<dbReference type="AlphaFoldDB" id="A0A0B7BYD8"/>
<gene>
    <name evidence="1" type="primary">ORF215042</name>
</gene>
<protein>
    <submittedName>
        <fullName evidence="1">Uncharacterized protein</fullName>
    </submittedName>
</protein>
<sequence>MSTNGDCNILIVCISSAKRRMGRPSRKLIQVVIDYFNMLSVEIGHLDYI</sequence>
<evidence type="ECO:0000313" key="1">
    <source>
        <dbReference type="EMBL" id="CEK97205.1"/>
    </source>
</evidence>
<organism evidence="1">
    <name type="scientific">Arion vulgaris</name>
    <dbReference type="NCBI Taxonomy" id="1028688"/>
    <lineage>
        <taxon>Eukaryota</taxon>
        <taxon>Metazoa</taxon>
        <taxon>Spiralia</taxon>
        <taxon>Lophotrochozoa</taxon>
        <taxon>Mollusca</taxon>
        <taxon>Gastropoda</taxon>
        <taxon>Heterobranchia</taxon>
        <taxon>Euthyneura</taxon>
        <taxon>Panpulmonata</taxon>
        <taxon>Eupulmonata</taxon>
        <taxon>Stylommatophora</taxon>
        <taxon>Helicina</taxon>
        <taxon>Arionoidea</taxon>
        <taxon>Arionidae</taxon>
        <taxon>Arion</taxon>
    </lineage>
</organism>
<accession>A0A0B7BYD8</accession>
<proteinExistence type="predicted"/>
<reference evidence="1" key="1">
    <citation type="submission" date="2014-12" db="EMBL/GenBank/DDBJ databases">
        <title>Insight into the proteome of Arion vulgaris.</title>
        <authorList>
            <person name="Aradska J."/>
            <person name="Bulat T."/>
            <person name="Smidak R."/>
            <person name="Sarate P."/>
            <person name="Gangsoo J."/>
            <person name="Sialana F."/>
            <person name="Bilban M."/>
            <person name="Lubec G."/>
        </authorList>
    </citation>
    <scope>NUCLEOTIDE SEQUENCE</scope>
    <source>
        <tissue evidence="1">Skin</tissue>
    </source>
</reference>